<sequence length="603" mass="64605">MRHFFYLLLALVAGLVPPDAQAQPTRIWERTFNRAGADYYAALPLRPNVVLHVGGYADAGYTRGPLLLALVKDNGDTLRIVKLRYPAGSWDFPSDAVLEPDGHVTVVGLHAALVPGTSRYDYTTFLTQLDTLGNVRWRQEYTHNDVADTGRMLRLPDGYLLTSTSQPAPGGPVPTPVARLLRTDHLGALRWQRLYPSRGYLGIGHFAGLASCADGGYVAAGFCDQPDPNNPNTSAFDRASRYVVRLRPDGDTLQTAVLGTLIQREEATDVVQTPDGGYALAGLRWGPQGRTPFAGQVLKLDAQLRPQWTQTLVPGSVGCHLGPIRALASGEVVAAGFWWPSTGPGSEGVLARFSASGGLLWTVARPFGFYDTRYMALLLRADGSALLSGFTQLGNGNRNQYDGYFARYAGVGAPYQPDPCAAPPAPEFTWSTPAPDSLVVLDISLPGPQYAVGALWRWDFGDGSPAQEGRALARHRYAQPPAAATPVTLAYTNSLGCTRSVTLYPFRPAPLRPSAALAATLRLFPNPAGGARRVTVLARAGAGGPATLRLLDPVGRLVRTVAARPAPDGALRQELELSGLPAGLYLVQLVTEQGTAARRLLLE</sequence>
<proteinExistence type="predicted"/>
<organism evidence="3 4">
    <name type="scientific">Hymenobacter gummosus</name>
    <dbReference type="NCBI Taxonomy" id="1776032"/>
    <lineage>
        <taxon>Bacteria</taxon>
        <taxon>Pseudomonadati</taxon>
        <taxon>Bacteroidota</taxon>
        <taxon>Cytophagia</taxon>
        <taxon>Cytophagales</taxon>
        <taxon>Hymenobacteraceae</taxon>
        <taxon>Hymenobacter</taxon>
    </lineage>
</organism>
<feature type="signal peptide" evidence="1">
    <location>
        <begin position="1"/>
        <end position="22"/>
    </location>
</feature>
<dbReference type="InterPro" id="IPR026444">
    <property type="entry name" value="Secre_tail"/>
</dbReference>
<reference evidence="3 4" key="1">
    <citation type="submission" date="2018-12" db="EMBL/GenBank/DDBJ databases">
        <title>Hymenobacter gummosus sp. nov., isolated from a spring.</title>
        <authorList>
            <person name="Nie L."/>
        </authorList>
    </citation>
    <scope>NUCLEOTIDE SEQUENCE [LARGE SCALE GENOMIC DNA]</scope>
    <source>
        <strain evidence="3 4">KCTC 52166</strain>
    </source>
</reference>
<dbReference type="EMBL" id="RXOF01000010">
    <property type="protein sequence ID" value="RTQ48095.1"/>
    <property type="molecule type" value="Genomic_DNA"/>
</dbReference>
<evidence type="ECO:0000259" key="2">
    <source>
        <dbReference type="PROSITE" id="PS50093"/>
    </source>
</evidence>
<dbReference type="InterPro" id="IPR000601">
    <property type="entry name" value="PKD_dom"/>
</dbReference>
<dbReference type="InterPro" id="IPR013783">
    <property type="entry name" value="Ig-like_fold"/>
</dbReference>
<evidence type="ECO:0000313" key="3">
    <source>
        <dbReference type="EMBL" id="RTQ48095.1"/>
    </source>
</evidence>
<accession>A0A431U099</accession>
<feature type="chain" id="PRO_5019248214" evidence="1">
    <location>
        <begin position="23"/>
        <end position="603"/>
    </location>
</feature>
<feature type="domain" description="PKD" evidence="2">
    <location>
        <begin position="456"/>
        <end position="480"/>
    </location>
</feature>
<dbReference type="PANTHER" id="PTHR42754:SF1">
    <property type="entry name" value="LIPOPROTEIN"/>
    <property type="match status" value="1"/>
</dbReference>
<name>A0A431U099_9BACT</name>
<dbReference type="PANTHER" id="PTHR42754">
    <property type="entry name" value="ENDOGLUCANASE"/>
    <property type="match status" value="1"/>
</dbReference>
<gene>
    <name evidence="3" type="ORF">EJV47_16785</name>
</gene>
<comment type="caution">
    <text evidence="3">The sequence shown here is derived from an EMBL/GenBank/DDBJ whole genome shotgun (WGS) entry which is preliminary data.</text>
</comment>
<dbReference type="NCBIfam" id="TIGR04183">
    <property type="entry name" value="Por_Secre_tail"/>
    <property type="match status" value="1"/>
</dbReference>
<evidence type="ECO:0000256" key="1">
    <source>
        <dbReference type="SAM" id="SignalP"/>
    </source>
</evidence>
<evidence type="ECO:0000313" key="4">
    <source>
        <dbReference type="Proteomes" id="UP000282184"/>
    </source>
</evidence>
<dbReference type="Proteomes" id="UP000282184">
    <property type="component" value="Unassembled WGS sequence"/>
</dbReference>
<dbReference type="Gene3D" id="2.60.40.10">
    <property type="entry name" value="Immunoglobulins"/>
    <property type="match status" value="1"/>
</dbReference>
<dbReference type="AlphaFoldDB" id="A0A431U099"/>
<keyword evidence="1" id="KW-0732">Signal</keyword>
<dbReference type="OrthoDB" id="873118at2"/>
<dbReference type="PROSITE" id="PS50093">
    <property type="entry name" value="PKD"/>
    <property type="match status" value="1"/>
</dbReference>
<keyword evidence="4" id="KW-1185">Reference proteome</keyword>
<protein>
    <submittedName>
        <fullName evidence="3">T9SS type A sorting domain-containing protein</fullName>
    </submittedName>
</protein>